<evidence type="ECO:0000259" key="6">
    <source>
        <dbReference type="Pfam" id="PF02631"/>
    </source>
</evidence>
<dbReference type="EMBL" id="JAAAPO010000001">
    <property type="protein sequence ID" value="NBC35039.1"/>
    <property type="molecule type" value="Genomic_DNA"/>
</dbReference>
<reference evidence="8" key="1">
    <citation type="submission" date="2020-01" db="EMBL/GenBank/DDBJ databases">
        <title>Sphingomonas sp. strain CSW-10.</title>
        <authorList>
            <person name="Chen W.-M."/>
        </authorList>
    </citation>
    <scope>NUCLEOTIDE SEQUENCE [LARGE SCALE GENOMIC DNA]</scope>
    <source>
        <strain evidence="8">FSY-8</strain>
    </source>
</reference>
<feature type="compositionally biased region" description="Basic residues" evidence="5">
    <location>
        <begin position="26"/>
        <end position="35"/>
    </location>
</feature>
<comment type="caution">
    <text evidence="7">The sequence shown here is derived from an EMBL/GenBank/DDBJ whole genome shotgun (WGS) entry which is preliminary data.</text>
</comment>
<evidence type="ECO:0000256" key="3">
    <source>
        <dbReference type="ARBA" id="ARBA00018111"/>
    </source>
</evidence>
<sequence>MQDVNQSSSGDPHQPPGESDDPRGRTGGRARRGQREKRAPRPLDIATFEALALHHVARFATSAAKLEAYLRRKLRERGWAGEAPHEGEVAAADIVARFIRAGYVDDAGFAQARSASLQRRGFGARRIDQALMQAGIAEPIRTDVRPDEAAARAAALALARRKRFGPWRRDADAGRMEPKEREKQVAAMVRAGHGLGIVRVLLDSPDIATAESWAQAVDGDESSHAEEDWDGPTGDF</sequence>
<feature type="region of interest" description="Disordered" evidence="5">
    <location>
        <begin position="1"/>
        <end position="41"/>
    </location>
</feature>
<organism evidence="7 8">
    <name type="scientific">Novosphingobium ovatum</name>
    <dbReference type="NCBI Taxonomy" id="1908523"/>
    <lineage>
        <taxon>Bacteria</taxon>
        <taxon>Pseudomonadati</taxon>
        <taxon>Pseudomonadota</taxon>
        <taxon>Alphaproteobacteria</taxon>
        <taxon>Sphingomonadales</taxon>
        <taxon>Sphingomonadaceae</taxon>
        <taxon>Novosphingobium</taxon>
    </lineage>
</organism>
<evidence type="ECO:0000313" key="7">
    <source>
        <dbReference type="EMBL" id="NBC35039.1"/>
    </source>
</evidence>
<evidence type="ECO:0000313" key="8">
    <source>
        <dbReference type="Proteomes" id="UP000753724"/>
    </source>
</evidence>
<evidence type="ECO:0000256" key="4">
    <source>
        <dbReference type="ARBA" id="ARBA00022490"/>
    </source>
</evidence>
<protein>
    <recommendedName>
        <fullName evidence="3">Regulatory protein RecX</fullName>
    </recommendedName>
</protein>
<name>A0ABW9X930_9SPHN</name>
<dbReference type="InterPro" id="IPR053924">
    <property type="entry name" value="RecX_HTH_2nd"/>
</dbReference>
<feature type="domain" description="RecX second three-helical" evidence="6">
    <location>
        <begin position="105"/>
        <end position="141"/>
    </location>
</feature>
<comment type="subcellular location">
    <subcellularLocation>
        <location evidence="1">Cytoplasm</location>
    </subcellularLocation>
</comment>
<dbReference type="RefSeq" id="WP_161716343.1">
    <property type="nucleotide sequence ID" value="NZ_JAAAPO010000001.1"/>
</dbReference>
<keyword evidence="4" id="KW-0963">Cytoplasm</keyword>
<dbReference type="Proteomes" id="UP000753724">
    <property type="component" value="Unassembled WGS sequence"/>
</dbReference>
<evidence type="ECO:0000256" key="1">
    <source>
        <dbReference type="ARBA" id="ARBA00004496"/>
    </source>
</evidence>
<evidence type="ECO:0000256" key="5">
    <source>
        <dbReference type="SAM" id="MobiDB-lite"/>
    </source>
</evidence>
<keyword evidence="8" id="KW-1185">Reference proteome</keyword>
<comment type="similarity">
    <text evidence="2">Belongs to the RecX family.</text>
</comment>
<proteinExistence type="inferred from homology"/>
<dbReference type="Pfam" id="PF02631">
    <property type="entry name" value="RecX_HTH2"/>
    <property type="match status" value="1"/>
</dbReference>
<evidence type="ECO:0000256" key="2">
    <source>
        <dbReference type="ARBA" id="ARBA00009695"/>
    </source>
</evidence>
<feature type="region of interest" description="Disordered" evidence="5">
    <location>
        <begin position="215"/>
        <end position="236"/>
    </location>
</feature>
<dbReference type="InterPro" id="IPR036388">
    <property type="entry name" value="WH-like_DNA-bd_sf"/>
</dbReference>
<accession>A0ABW9X930</accession>
<feature type="compositionally biased region" description="Polar residues" evidence="5">
    <location>
        <begin position="1"/>
        <end position="11"/>
    </location>
</feature>
<gene>
    <name evidence="7" type="ORF">GTZ99_00530</name>
</gene>
<dbReference type="Gene3D" id="1.10.10.10">
    <property type="entry name" value="Winged helix-like DNA-binding domain superfamily/Winged helix DNA-binding domain"/>
    <property type="match status" value="1"/>
</dbReference>